<sequence length="53" mass="6080">MLCCQINMVAHPSDEKLCGCNVQGNTYPETLSFSTEQRSRKQYDSLFFNKDSN</sequence>
<name>C5BBF7_EDWI9</name>
<dbReference type="HOGENOM" id="CLU_3061061_0_0_6"/>
<dbReference type="EMBL" id="CP001600">
    <property type="protein sequence ID" value="ACR68191.1"/>
    <property type="molecule type" value="Genomic_DNA"/>
</dbReference>
<accession>C5BBF7</accession>
<proteinExistence type="predicted"/>
<reference evidence="1 2" key="2">
    <citation type="journal article" date="2012" name="J. Bacteriol.">
        <title>Genome Sequence of Edwardsiella ictaluri 93-146, a Strain Associated with a Natural Channel Catfish Outbreak of Enteric Septicemia of Catfish.</title>
        <authorList>
            <person name="Williams M.L."/>
            <person name="Gillaspy A.F."/>
            <person name="Dyer D.W."/>
            <person name="Thune R.L."/>
            <person name="Waldbieser G.C."/>
            <person name="Schuster S.C."/>
            <person name="Gipson J."/>
            <person name="Zaitshik J."/>
            <person name="Landry C."/>
            <person name="Banes M.M."/>
            <person name="Lawrence M.L."/>
        </authorList>
    </citation>
    <scope>NUCLEOTIDE SEQUENCE [LARGE SCALE GENOMIC DNA]</scope>
    <source>
        <strain evidence="1 2">93-146</strain>
    </source>
</reference>
<dbReference type="AlphaFoldDB" id="C5BBF7"/>
<dbReference type="KEGG" id="eic:NT01EI_0978"/>
<evidence type="ECO:0000313" key="2">
    <source>
        <dbReference type="Proteomes" id="UP000001485"/>
    </source>
</evidence>
<gene>
    <name evidence="1" type="ordered locus">NT01EI_0978</name>
</gene>
<reference evidence="2" key="1">
    <citation type="submission" date="2009-03" db="EMBL/GenBank/DDBJ databases">
        <title>Complete genome sequence of Edwardsiella ictaluri 93-146.</title>
        <authorList>
            <person name="Williams M.L."/>
            <person name="Gillaspy A.F."/>
            <person name="Dyer D.W."/>
            <person name="Thune R.L."/>
            <person name="Waldbieser G.C."/>
            <person name="Schuster S.C."/>
            <person name="Gipson J."/>
            <person name="Zaitshik J."/>
            <person name="Landry C."/>
            <person name="Lawrence M.L."/>
        </authorList>
    </citation>
    <scope>NUCLEOTIDE SEQUENCE [LARGE SCALE GENOMIC DNA]</scope>
    <source>
        <strain evidence="2">93-146</strain>
    </source>
</reference>
<protein>
    <submittedName>
        <fullName evidence="1">Uncharacterized protein</fullName>
    </submittedName>
</protein>
<organism evidence="1 2">
    <name type="scientific">Edwardsiella ictaluri (strain 93-146)</name>
    <dbReference type="NCBI Taxonomy" id="634503"/>
    <lineage>
        <taxon>Bacteria</taxon>
        <taxon>Pseudomonadati</taxon>
        <taxon>Pseudomonadota</taxon>
        <taxon>Gammaproteobacteria</taxon>
        <taxon>Enterobacterales</taxon>
        <taxon>Hafniaceae</taxon>
        <taxon>Edwardsiella</taxon>
    </lineage>
</organism>
<evidence type="ECO:0000313" key="1">
    <source>
        <dbReference type="EMBL" id="ACR68191.1"/>
    </source>
</evidence>
<dbReference type="Proteomes" id="UP000001485">
    <property type="component" value="Chromosome"/>
</dbReference>